<gene>
    <name evidence="1" type="ORF">Airi01_075830</name>
    <name evidence="2" type="ORF">Airi02_040930</name>
</gene>
<dbReference type="Proteomes" id="UP001165074">
    <property type="component" value="Unassembled WGS sequence"/>
</dbReference>
<organism evidence="1 4">
    <name type="scientific">Actinoallomurus iriomotensis</name>
    <dbReference type="NCBI Taxonomy" id="478107"/>
    <lineage>
        <taxon>Bacteria</taxon>
        <taxon>Bacillati</taxon>
        <taxon>Actinomycetota</taxon>
        <taxon>Actinomycetes</taxon>
        <taxon>Streptosporangiales</taxon>
        <taxon>Thermomonosporaceae</taxon>
        <taxon>Actinoallomurus</taxon>
    </lineage>
</organism>
<sequence>MRLGCDMTEQPLDVHYAGLTRATRYSREAADILTGKVNEHLSGCAAAGDTHRGWETTAALNECVEAWASHLRGIVDDAHDIGQRIHRTRGNYVDAELDSHRRSNAVVPPPGIQEV</sequence>
<evidence type="ECO:0000313" key="1">
    <source>
        <dbReference type="EMBL" id="GLY79316.1"/>
    </source>
</evidence>
<dbReference type="AlphaFoldDB" id="A0A9W6RN47"/>
<protein>
    <submittedName>
        <fullName evidence="1">Uncharacterized protein</fullName>
    </submittedName>
</protein>
<evidence type="ECO:0000313" key="3">
    <source>
        <dbReference type="Proteomes" id="UP001165074"/>
    </source>
</evidence>
<accession>A0A9W6RN47</accession>
<evidence type="ECO:0000313" key="4">
    <source>
        <dbReference type="Proteomes" id="UP001165135"/>
    </source>
</evidence>
<dbReference type="EMBL" id="BSTK01000005">
    <property type="protein sequence ID" value="GLY86164.1"/>
    <property type="molecule type" value="Genomic_DNA"/>
</dbReference>
<comment type="caution">
    <text evidence="1">The sequence shown here is derived from an EMBL/GenBank/DDBJ whole genome shotgun (WGS) entry which is preliminary data.</text>
</comment>
<evidence type="ECO:0000313" key="2">
    <source>
        <dbReference type="EMBL" id="GLY86164.1"/>
    </source>
</evidence>
<reference evidence="1" key="1">
    <citation type="submission" date="2023-03" db="EMBL/GenBank/DDBJ databases">
        <title>Actinoallomurus iriomotensis NBRC 103681.</title>
        <authorList>
            <person name="Ichikawa N."/>
            <person name="Sato H."/>
            <person name="Tonouchi N."/>
        </authorList>
    </citation>
    <scope>NUCLEOTIDE SEQUENCE</scope>
    <source>
        <strain evidence="1">NBRC 103681</strain>
    </source>
</reference>
<dbReference type="EMBL" id="BSTJ01000011">
    <property type="protein sequence ID" value="GLY79316.1"/>
    <property type="molecule type" value="Genomic_DNA"/>
</dbReference>
<name>A0A9W6RN47_9ACTN</name>
<dbReference type="Proteomes" id="UP001165135">
    <property type="component" value="Unassembled WGS sequence"/>
</dbReference>
<reference evidence="2" key="2">
    <citation type="submission" date="2023-03" db="EMBL/GenBank/DDBJ databases">
        <title>Actinoallomurus iriomotensis NBRC 103684.</title>
        <authorList>
            <person name="Ichikawa N."/>
            <person name="Sato H."/>
            <person name="Tonouchi N."/>
        </authorList>
    </citation>
    <scope>NUCLEOTIDE SEQUENCE</scope>
    <source>
        <strain evidence="2">NBRC 103684</strain>
    </source>
</reference>
<keyword evidence="3" id="KW-1185">Reference proteome</keyword>
<proteinExistence type="predicted"/>